<proteinExistence type="predicted"/>
<dbReference type="Gene3D" id="1.10.1660.10">
    <property type="match status" value="1"/>
</dbReference>
<dbReference type="PANTHER" id="PTHR30204">
    <property type="entry name" value="REDOX-CYCLING DRUG-SENSING TRANSCRIPTIONAL ACTIVATOR SOXR"/>
    <property type="match status" value="1"/>
</dbReference>
<dbReference type="Pfam" id="PF13411">
    <property type="entry name" value="MerR_1"/>
    <property type="match status" value="1"/>
</dbReference>
<dbReference type="SMART" id="SM00422">
    <property type="entry name" value="HTH_MERR"/>
    <property type="match status" value="1"/>
</dbReference>
<reference evidence="4" key="1">
    <citation type="submission" date="2017-06" db="EMBL/GenBank/DDBJ databases">
        <authorList>
            <person name="Varghese N."/>
            <person name="Submissions S."/>
        </authorList>
    </citation>
    <scope>NUCLEOTIDE SEQUENCE [LARGE SCALE GENOMIC DNA]</scope>
    <source>
        <strain evidence="4">DSM 137</strain>
    </source>
</reference>
<dbReference type="SUPFAM" id="SSF46955">
    <property type="entry name" value="Putative DNA-binding domain"/>
    <property type="match status" value="1"/>
</dbReference>
<dbReference type="InterPro" id="IPR047057">
    <property type="entry name" value="MerR_fam"/>
</dbReference>
<dbReference type="InterPro" id="IPR000551">
    <property type="entry name" value="MerR-type_HTH_dom"/>
</dbReference>
<accession>A0A212Q014</accession>
<dbReference type="PANTHER" id="PTHR30204:SF97">
    <property type="entry name" value="MERR FAMILY REGULATORY PROTEIN"/>
    <property type="match status" value="1"/>
</dbReference>
<name>A0A212Q014_RHOAC</name>
<keyword evidence="1 3" id="KW-0238">DNA-binding</keyword>
<evidence type="ECO:0000256" key="1">
    <source>
        <dbReference type="ARBA" id="ARBA00023125"/>
    </source>
</evidence>
<evidence type="ECO:0000313" key="3">
    <source>
        <dbReference type="EMBL" id="SNB52633.1"/>
    </source>
</evidence>
<protein>
    <submittedName>
        <fullName evidence="3">DNA-binding transcriptional regulator, MerR family</fullName>
    </submittedName>
</protein>
<dbReference type="OrthoDB" id="9803659at2"/>
<keyword evidence="4" id="KW-1185">Reference proteome</keyword>
<dbReference type="InterPro" id="IPR009061">
    <property type="entry name" value="DNA-bd_dom_put_sf"/>
</dbReference>
<dbReference type="CDD" id="cd01106">
    <property type="entry name" value="HTH_TipAL-Mta"/>
    <property type="match status" value="1"/>
</dbReference>
<dbReference type="EMBL" id="FYDG01000001">
    <property type="protein sequence ID" value="SNB52633.1"/>
    <property type="molecule type" value="Genomic_DNA"/>
</dbReference>
<organism evidence="3 4">
    <name type="scientific">Rhodoblastus acidophilus</name>
    <name type="common">Rhodopseudomonas acidophila</name>
    <dbReference type="NCBI Taxonomy" id="1074"/>
    <lineage>
        <taxon>Bacteria</taxon>
        <taxon>Pseudomonadati</taxon>
        <taxon>Pseudomonadota</taxon>
        <taxon>Alphaproteobacteria</taxon>
        <taxon>Hyphomicrobiales</taxon>
        <taxon>Rhodoblastaceae</taxon>
        <taxon>Rhodoblastus</taxon>
    </lineage>
</organism>
<sequence>MTIKTDEKTGSTFGLRIGEASQQFGVTARTLRFYEQIGLLTPRWFMGSRFYNDQQVKRLQTILEAKRLGFTLQEIASFLQNHHYGEQDVATKLDLQTIESQLTFLEQKRQELDQAILTLRLAIKCRVDEPQYKPRLRENAFVDGMKDNAEPAASRLNRKRRTIC</sequence>
<dbReference type="Proteomes" id="UP000198418">
    <property type="component" value="Unassembled WGS sequence"/>
</dbReference>
<dbReference type="PROSITE" id="PS50937">
    <property type="entry name" value="HTH_MERR_2"/>
    <property type="match status" value="1"/>
</dbReference>
<dbReference type="GO" id="GO:0003677">
    <property type="term" value="F:DNA binding"/>
    <property type="evidence" value="ECO:0007669"/>
    <property type="project" value="UniProtKB-KW"/>
</dbReference>
<dbReference type="RefSeq" id="WP_088518787.1">
    <property type="nucleotide sequence ID" value="NZ_FYDG01000001.1"/>
</dbReference>
<feature type="domain" description="HTH merR-type" evidence="2">
    <location>
        <begin position="14"/>
        <end position="81"/>
    </location>
</feature>
<evidence type="ECO:0000313" key="4">
    <source>
        <dbReference type="Proteomes" id="UP000198418"/>
    </source>
</evidence>
<dbReference type="AlphaFoldDB" id="A0A212Q014"/>
<dbReference type="GO" id="GO:0003700">
    <property type="term" value="F:DNA-binding transcription factor activity"/>
    <property type="evidence" value="ECO:0007669"/>
    <property type="project" value="InterPro"/>
</dbReference>
<gene>
    <name evidence="3" type="ORF">SAMN06265338_101296</name>
</gene>
<evidence type="ECO:0000259" key="2">
    <source>
        <dbReference type="PROSITE" id="PS50937"/>
    </source>
</evidence>